<sequence length="138" mass="14887">MVEIPDSIQCLFSASVSEQNESFVIEIPRHEVDHGGITVGDHYRVAVLSHESTSSEPSQSTDNFGGTHQQEPQGPPVEEGELVELTIETRGDQGDGIAKVDRGYVVIVPNGEPGTTVTVEIDTVRKNVAFAEIVSNED</sequence>
<dbReference type="SUPFAM" id="SSF50249">
    <property type="entry name" value="Nucleic acid-binding proteins"/>
    <property type="match status" value="1"/>
</dbReference>
<evidence type="ECO:0000313" key="4">
    <source>
        <dbReference type="Proteomes" id="UP001596328"/>
    </source>
</evidence>
<name>A0ABD5RVP3_9EURY</name>
<evidence type="ECO:0000256" key="1">
    <source>
        <dbReference type="SAM" id="MobiDB-lite"/>
    </source>
</evidence>
<dbReference type="InterPro" id="IPR002792">
    <property type="entry name" value="TRAM_dom"/>
</dbReference>
<dbReference type="Gene3D" id="2.40.50.140">
    <property type="entry name" value="Nucleic acid-binding proteins"/>
    <property type="match status" value="1"/>
</dbReference>
<protein>
    <submittedName>
        <fullName evidence="3">TRAM domain-containing protein</fullName>
    </submittedName>
</protein>
<evidence type="ECO:0000313" key="3">
    <source>
        <dbReference type="EMBL" id="MFC6723479.1"/>
    </source>
</evidence>
<comment type="caution">
    <text evidence="3">The sequence shown here is derived from an EMBL/GenBank/DDBJ whole genome shotgun (WGS) entry which is preliminary data.</text>
</comment>
<dbReference type="PROSITE" id="PS50926">
    <property type="entry name" value="TRAM"/>
    <property type="match status" value="1"/>
</dbReference>
<evidence type="ECO:0000259" key="2">
    <source>
        <dbReference type="PROSITE" id="PS50926"/>
    </source>
</evidence>
<dbReference type="EMBL" id="JBHSWU010000020">
    <property type="protein sequence ID" value="MFC6723479.1"/>
    <property type="molecule type" value="Genomic_DNA"/>
</dbReference>
<dbReference type="InterPro" id="IPR012340">
    <property type="entry name" value="NA-bd_OB-fold"/>
</dbReference>
<feature type="compositionally biased region" description="Low complexity" evidence="1">
    <location>
        <begin position="50"/>
        <end position="61"/>
    </location>
</feature>
<gene>
    <name evidence="3" type="ORF">ACFQE1_03560</name>
</gene>
<dbReference type="AlphaFoldDB" id="A0ABD5RVP3"/>
<feature type="region of interest" description="Disordered" evidence="1">
    <location>
        <begin position="50"/>
        <end position="78"/>
    </location>
</feature>
<reference evidence="3 4" key="1">
    <citation type="journal article" date="2019" name="Int. J. Syst. Evol. Microbiol.">
        <title>The Global Catalogue of Microorganisms (GCM) 10K type strain sequencing project: providing services to taxonomists for standard genome sequencing and annotation.</title>
        <authorList>
            <consortium name="The Broad Institute Genomics Platform"/>
            <consortium name="The Broad Institute Genome Sequencing Center for Infectious Disease"/>
            <person name="Wu L."/>
            <person name="Ma J."/>
        </authorList>
    </citation>
    <scope>NUCLEOTIDE SEQUENCE [LARGE SCALE GENOMIC DNA]</scope>
    <source>
        <strain evidence="3 4">NBRC 111368</strain>
    </source>
</reference>
<organism evidence="3 4">
    <name type="scientific">Halobium palmae</name>
    <dbReference type="NCBI Taxonomy" id="1776492"/>
    <lineage>
        <taxon>Archaea</taxon>
        <taxon>Methanobacteriati</taxon>
        <taxon>Methanobacteriota</taxon>
        <taxon>Stenosarchaea group</taxon>
        <taxon>Halobacteria</taxon>
        <taxon>Halobacteriales</taxon>
        <taxon>Haloferacaceae</taxon>
        <taxon>Halobium</taxon>
    </lineage>
</organism>
<accession>A0ABD5RVP3</accession>
<dbReference type="Pfam" id="PF01938">
    <property type="entry name" value="TRAM"/>
    <property type="match status" value="1"/>
</dbReference>
<dbReference type="Proteomes" id="UP001596328">
    <property type="component" value="Unassembled WGS sequence"/>
</dbReference>
<proteinExistence type="predicted"/>
<feature type="domain" description="TRAM" evidence="2">
    <location>
        <begin position="76"/>
        <end position="135"/>
    </location>
</feature>
<keyword evidence="4" id="KW-1185">Reference proteome</keyword>